<reference evidence="2" key="1">
    <citation type="submission" date="2020-06" db="EMBL/GenBank/DDBJ databases">
        <authorList>
            <person name="Li T."/>
            <person name="Hu X."/>
            <person name="Zhang T."/>
            <person name="Song X."/>
            <person name="Zhang H."/>
            <person name="Dai N."/>
            <person name="Sheng W."/>
            <person name="Hou X."/>
            <person name="Wei L."/>
        </authorList>
    </citation>
    <scope>NUCLEOTIDE SEQUENCE</scope>
    <source>
        <strain evidence="2">G02</strain>
        <tissue evidence="2">Leaf</tissue>
    </source>
</reference>
<feature type="region of interest" description="Disordered" evidence="1">
    <location>
        <begin position="1"/>
        <end position="29"/>
    </location>
</feature>
<comment type="caution">
    <text evidence="2">The sequence shown here is derived from an EMBL/GenBank/DDBJ whole genome shotgun (WGS) entry which is preliminary data.</text>
</comment>
<evidence type="ECO:0000256" key="1">
    <source>
        <dbReference type="SAM" id="MobiDB-lite"/>
    </source>
</evidence>
<name>A0AAW2V9U5_SESRA</name>
<dbReference type="AlphaFoldDB" id="A0AAW2V9U5"/>
<accession>A0AAW2V9U5</accession>
<dbReference type="EMBL" id="JACGWJ010000004">
    <property type="protein sequence ID" value="KAL0425250.1"/>
    <property type="molecule type" value="Genomic_DNA"/>
</dbReference>
<organism evidence="2">
    <name type="scientific">Sesamum radiatum</name>
    <name type="common">Black benniseed</name>
    <dbReference type="NCBI Taxonomy" id="300843"/>
    <lineage>
        <taxon>Eukaryota</taxon>
        <taxon>Viridiplantae</taxon>
        <taxon>Streptophyta</taxon>
        <taxon>Embryophyta</taxon>
        <taxon>Tracheophyta</taxon>
        <taxon>Spermatophyta</taxon>
        <taxon>Magnoliopsida</taxon>
        <taxon>eudicotyledons</taxon>
        <taxon>Gunneridae</taxon>
        <taxon>Pentapetalae</taxon>
        <taxon>asterids</taxon>
        <taxon>lamiids</taxon>
        <taxon>Lamiales</taxon>
        <taxon>Pedaliaceae</taxon>
        <taxon>Sesamum</taxon>
    </lineage>
</organism>
<gene>
    <name evidence="2" type="ORF">Sradi_1059800</name>
</gene>
<reference evidence="2" key="2">
    <citation type="journal article" date="2024" name="Plant">
        <title>Genomic evolution and insights into agronomic trait innovations of Sesamum species.</title>
        <authorList>
            <person name="Miao H."/>
            <person name="Wang L."/>
            <person name="Qu L."/>
            <person name="Liu H."/>
            <person name="Sun Y."/>
            <person name="Le M."/>
            <person name="Wang Q."/>
            <person name="Wei S."/>
            <person name="Zheng Y."/>
            <person name="Lin W."/>
            <person name="Duan Y."/>
            <person name="Cao H."/>
            <person name="Xiong S."/>
            <person name="Wang X."/>
            <person name="Wei L."/>
            <person name="Li C."/>
            <person name="Ma Q."/>
            <person name="Ju M."/>
            <person name="Zhao R."/>
            <person name="Li G."/>
            <person name="Mu C."/>
            <person name="Tian Q."/>
            <person name="Mei H."/>
            <person name="Zhang T."/>
            <person name="Gao T."/>
            <person name="Zhang H."/>
        </authorList>
    </citation>
    <scope>NUCLEOTIDE SEQUENCE</scope>
    <source>
        <strain evidence="2">G02</strain>
    </source>
</reference>
<protein>
    <submittedName>
        <fullName evidence="2">Uncharacterized protein</fullName>
    </submittedName>
</protein>
<sequence length="100" mass="10387">MAWPATSFSHEGHPSPPAETPLFSRNSGRATAAAAGAGAGAGAVATAATGASSIFFSSPRPPRPRPAPSRWPILNPAVHHFFASGELLFSRRPFSQEHTP</sequence>
<evidence type="ECO:0000313" key="2">
    <source>
        <dbReference type="EMBL" id="KAL0425250.1"/>
    </source>
</evidence>
<proteinExistence type="predicted"/>